<dbReference type="InterPro" id="IPR025857">
    <property type="entry name" value="MacB_PCD"/>
</dbReference>
<organism evidence="9 10">
    <name type="scientific">Rhizomicrobium electricum</name>
    <dbReference type="NCBI Taxonomy" id="480070"/>
    <lineage>
        <taxon>Bacteria</taxon>
        <taxon>Pseudomonadati</taxon>
        <taxon>Pseudomonadota</taxon>
        <taxon>Alphaproteobacteria</taxon>
        <taxon>Micropepsales</taxon>
        <taxon>Micropepsaceae</taxon>
        <taxon>Rhizomicrobium</taxon>
    </lineage>
</organism>
<evidence type="ECO:0000256" key="2">
    <source>
        <dbReference type="ARBA" id="ARBA00022475"/>
    </source>
</evidence>
<evidence type="ECO:0000256" key="6">
    <source>
        <dbReference type="SAM" id="Phobius"/>
    </source>
</evidence>
<name>A0ABN1EJV4_9PROT</name>
<evidence type="ECO:0000313" key="10">
    <source>
        <dbReference type="Proteomes" id="UP001499951"/>
    </source>
</evidence>
<comment type="subcellular location">
    <subcellularLocation>
        <location evidence="1">Cell membrane</location>
        <topology evidence="1">Multi-pass membrane protein</topology>
    </subcellularLocation>
</comment>
<dbReference type="EMBL" id="BAAADD010000004">
    <property type="protein sequence ID" value="GAA0568151.1"/>
    <property type="molecule type" value="Genomic_DNA"/>
</dbReference>
<feature type="transmembrane region" description="Helical" evidence="6">
    <location>
        <begin position="784"/>
        <end position="806"/>
    </location>
</feature>
<protein>
    <submittedName>
        <fullName evidence="9">ABC transporter permease</fullName>
    </submittedName>
</protein>
<proteinExistence type="predicted"/>
<keyword evidence="4 6" id="KW-1133">Transmembrane helix</keyword>
<evidence type="ECO:0000256" key="4">
    <source>
        <dbReference type="ARBA" id="ARBA00022989"/>
    </source>
</evidence>
<feature type="transmembrane region" description="Helical" evidence="6">
    <location>
        <begin position="442"/>
        <end position="464"/>
    </location>
</feature>
<dbReference type="PANTHER" id="PTHR30572:SF18">
    <property type="entry name" value="ABC-TYPE MACROLIDE FAMILY EXPORT SYSTEM PERMEASE COMPONENT 2"/>
    <property type="match status" value="1"/>
</dbReference>
<gene>
    <name evidence="9" type="ORF">GCM10008942_15910</name>
</gene>
<feature type="domain" description="ABC3 transporter permease C-terminal" evidence="7">
    <location>
        <begin position="306"/>
        <end position="419"/>
    </location>
</feature>
<feature type="domain" description="ABC3 transporter permease C-terminal" evidence="7">
    <location>
        <begin position="700"/>
        <end position="813"/>
    </location>
</feature>
<dbReference type="InterPro" id="IPR050250">
    <property type="entry name" value="Macrolide_Exporter_MacB"/>
</dbReference>
<feature type="domain" description="MacB-like periplasmic core" evidence="8">
    <location>
        <begin position="20"/>
        <end position="243"/>
    </location>
</feature>
<dbReference type="PANTHER" id="PTHR30572">
    <property type="entry name" value="MEMBRANE COMPONENT OF TRANSPORTER-RELATED"/>
    <property type="match status" value="1"/>
</dbReference>
<evidence type="ECO:0000259" key="7">
    <source>
        <dbReference type="Pfam" id="PF02687"/>
    </source>
</evidence>
<feature type="transmembrane region" description="Helical" evidence="6">
    <location>
        <begin position="21"/>
        <end position="41"/>
    </location>
</feature>
<feature type="domain" description="MacB-like periplasmic core" evidence="8">
    <location>
        <begin position="451"/>
        <end position="654"/>
    </location>
</feature>
<evidence type="ECO:0000313" key="9">
    <source>
        <dbReference type="EMBL" id="GAA0568151.1"/>
    </source>
</evidence>
<feature type="transmembrane region" description="Helical" evidence="6">
    <location>
        <begin position="696"/>
        <end position="719"/>
    </location>
</feature>
<keyword evidence="10" id="KW-1185">Reference proteome</keyword>
<reference evidence="9 10" key="1">
    <citation type="journal article" date="2019" name="Int. J. Syst. Evol. Microbiol.">
        <title>The Global Catalogue of Microorganisms (GCM) 10K type strain sequencing project: providing services to taxonomists for standard genome sequencing and annotation.</title>
        <authorList>
            <consortium name="The Broad Institute Genomics Platform"/>
            <consortium name="The Broad Institute Genome Sequencing Center for Infectious Disease"/>
            <person name="Wu L."/>
            <person name="Ma J."/>
        </authorList>
    </citation>
    <scope>NUCLEOTIDE SEQUENCE [LARGE SCALE GENOMIC DNA]</scope>
    <source>
        <strain evidence="9 10">JCM 15089</strain>
    </source>
</reference>
<feature type="transmembrane region" description="Helical" evidence="6">
    <location>
        <begin position="299"/>
        <end position="322"/>
    </location>
</feature>
<evidence type="ECO:0000256" key="5">
    <source>
        <dbReference type="ARBA" id="ARBA00023136"/>
    </source>
</evidence>
<dbReference type="RefSeq" id="WP_166929982.1">
    <property type="nucleotide sequence ID" value="NZ_BAAADD010000004.1"/>
</dbReference>
<evidence type="ECO:0000259" key="8">
    <source>
        <dbReference type="Pfam" id="PF12704"/>
    </source>
</evidence>
<dbReference type="InterPro" id="IPR003838">
    <property type="entry name" value="ABC3_permease_C"/>
</dbReference>
<feature type="transmembrane region" description="Helical" evidence="6">
    <location>
        <begin position="351"/>
        <end position="374"/>
    </location>
</feature>
<comment type="caution">
    <text evidence="9">The sequence shown here is derived from an EMBL/GenBank/DDBJ whole genome shotgun (WGS) entry which is preliminary data.</text>
</comment>
<keyword evidence="3 6" id="KW-0812">Transmembrane</keyword>
<accession>A0ABN1EJV4</accession>
<sequence length="820" mass="87491">MIGHYIAIGVRNAARHKLFSFINIAGLAIGLTAAILIGLYVRQELSFDTWLPASERIYRISLKTHIPGQPVRDAGAASAPLGSTLVDEVPGVQEQTRIRTKGFTAIRVGDNRFSEVVNTVDANFFTMIRLPFVAGDPAKALAQPDGVVLTQRMALRYFGTEQAIGRTLFFDNATPRVVTGILRDLPYNTQFNGDVFVLFPPLRPGFQSGAAGDDNSNLWTTMDVSSYVRLAPGTDPATVAAAVPGVFKRHLPASFLSVVASVIHGSASDLISAELVPLQDVHLTKYAHGSGLKPAGSRVLVYGFAAIAMLLLAIAGINFTNLATAHATLRAREVALRKVVGASKRQLMVQFLIEAVLMALLALVFALAATEMLLPACGGFLGHPLSFNVVTDWPFTLTVLAVTIVTGLLGGLYPALVLSGFRPVEALHSAAAMPRGTGLMRTALVVFQFAISIGLGIAALVIFAQIRFAGQLDVGFDRDNIVALTIDGTGVEPVAAENMMRSLAALPGVSAAALSDMVPASGNAPMNVARLPGASGQVAVLTYSVSPEFAAVYGVRLSAGRFLSRDRGADLHHGHSLENGRNVLIDEAAALAFGYTPASAIGKSVDLIGGRVTIVGVVRNVLFSGAQAVQVAPTVFYDNPALSRHISVRVKAGMVAETLSGIDRVWQRFIPDKPPVRWFVDDSMNRLYADDERQGALMGLFVGVAIVIACLGLFGLAAFTVGRRTKEIGIRKVFGASKFAIVKLLLWQFSIPVLVANLIAWPAAWYYLRHWLDGFAYRIDLNPAFFVIPGAIALIIAWATVAGHALRVAQANPVDALRYE</sequence>
<keyword evidence="2" id="KW-1003">Cell membrane</keyword>
<evidence type="ECO:0000256" key="3">
    <source>
        <dbReference type="ARBA" id="ARBA00022692"/>
    </source>
</evidence>
<keyword evidence="5 6" id="KW-0472">Membrane</keyword>
<evidence type="ECO:0000256" key="1">
    <source>
        <dbReference type="ARBA" id="ARBA00004651"/>
    </source>
</evidence>
<feature type="transmembrane region" description="Helical" evidence="6">
    <location>
        <begin position="740"/>
        <end position="764"/>
    </location>
</feature>
<dbReference type="Pfam" id="PF12704">
    <property type="entry name" value="MacB_PCD"/>
    <property type="match status" value="2"/>
</dbReference>
<dbReference type="Pfam" id="PF02687">
    <property type="entry name" value="FtsX"/>
    <property type="match status" value="2"/>
</dbReference>
<dbReference type="Proteomes" id="UP001499951">
    <property type="component" value="Unassembled WGS sequence"/>
</dbReference>
<feature type="transmembrane region" description="Helical" evidence="6">
    <location>
        <begin position="394"/>
        <end position="421"/>
    </location>
</feature>